<comment type="similarity">
    <text evidence="1">Belongs to the senescence regulator S40 family.</text>
</comment>
<dbReference type="EMBL" id="JABFUD020000016">
    <property type="protein sequence ID" value="KAI5068729.1"/>
    <property type="molecule type" value="Genomic_DNA"/>
</dbReference>
<sequence>MGDFIEEEVLWAMEENFSRDTSEGEADIGQEGMESGWNSHVGCADYAEKEGTPYPCAYVSSAPMDVPLGRKKMESDEDDGEDRGGWRCSESADVVMAVACARTYNNNTARKRRVLHHELAARHPHRQYYVTCRHAQRALAFSMLEAGIGRTLKGRDLFNLRNAVWLATGFHG</sequence>
<dbReference type="PANTHER" id="PTHR33083">
    <property type="entry name" value="EXPRESSED PROTEIN"/>
    <property type="match status" value="1"/>
</dbReference>
<evidence type="ECO:0000256" key="1">
    <source>
        <dbReference type="ARBA" id="ARBA00034773"/>
    </source>
</evidence>
<evidence type="ECO:0000313" key="3">
    <source>
        <dbReference type="Proteomes" id="UP000886520"/>
    </source>
</evidence>
<organism evidence="2 3">
    <name type="scientific">Adiantum capillus-veneris</name>
    <name type="common">Maidenhair fern</name>
    <dbReference type="NCBI Taxonomy" id="13818"/>
    <lineage>
        <taxon>Eukaryota</taxon>
        <taxon>Viridiplantae</taxon>
        <taxon>Streptophyta</taxon>
        <taxon>Embryophyta</taxon>
        <taxon>Tracheophyta</taxon>
        <taxon>Polypodiopsida</taxon>
        <taxon>Polypodiidae</taxon>
        <taxon>Polypodiales</taxon>
        <taxon>Pteridineae</taxon>
        <taxon>Pteridaceae</taxon>
        <taxon>Vittarioideae</taxon>
        <taxon>Adiantum</taxon>
    </lineage>
</organism>
<dbReference type="GO" id="GO:0010150">
    <property type="term" value="P:leaf senescence"/>
    <property type="evidence" value="ECO:0007669"/>
    <property type="project" value="UniProtKB-ARBA"/>
</dbReference>
<dbReference type="PANTHER" id="PTHR33083:SF123">
    <property type="entry name" value="EXPRESSED PROTEIN"/>
    <property type="match status" value="1"/>
</dbReference>
<protein>
    <submittedName>
        <fullName evidence="2">Uncharacterized protein</fullName>
    </submittedName>
</protein>
<keyword evidence="3" id="KW-1185">Reference proteome</keyword>
<reference evidence="2" key="1">
    <citation type="submission" date="2021-01" db="EMBL/GenBank/DDBJ databases">
        <title>Adiantum capillus-veneris genome.</title>
        <authorList>
            <person name="Fang Y."/>
            <person name="Liao Q."/>
        </authorList>
    </citation>
    <scope>NUCLEOTIDE SEQUENCE</scope>
    <source>
        <strain evidence="2">H3</strain>
        <tissue evidence="2">Leaf</tissue>
    </source>
</reference>
<evidence type="ECO:0000313" key="2">
    <source>
        <dbReference type="EMBL" id="KAI5068729.1"/>
    </source>
</evidence>
<proteinExistence type="inferred from homology"/>
<accession>A0A9D4UJM5</accession>
<dbReference type="Pfam" id="PF04520">
    <property type="entry name" value="Senescence_reg"/>
    <property type="match status" value="1"/>
</dbReference>
<dbReference type="InterPro" id="IPR007608">
    <property type="entry name" value="Senescence_reg_S40"/>
</dbReference>
<dbReference type="Proteomes" id="UP000886520">
    <property type="component" value="Chromosome 16"/>
</dbReference>
<gene>
    <name evidence="2" type="ORF">GOP47_0017074</name>
</gene>
<comment type="caution">
    <text evidence="2">The sequence shown here is derived from an EMBL/GenBank/DDBJ whole genome shotgun (WGS) entry which is preliminary data.</text>
</comment>
<dbReference type="AlphaFoldDB" id="A0A9D4UJM5"/>
<name>A0A9D4UJM5_ADICA</name>